<evidence type="ECO:0000256" key="6">
    <source>
        <dbReference type="ARBA" id="ARBA00023053"/>
    </source>
</evidence>
<feature type="domain" description="Cation/H+ exchanger transmembrane" evidence="11">
    <location>
        <begin position="16"/>
        <end position="399"/>
    </location>
</feature>
<feature type="transmembrane region" description="Helical" evidence="10">
    <location>
        <begin position="224"/>
        <end position="241"/>
    </location>
</feature>
<keyword evidence="3" id="KW-1003">Cell membrane</keyword>
<dbReference type="PANTHER" id="PTHR10110:SF86">
    <property type="entry name" value="SODIUM_HYDROGEN EXCHANGER 7"/>
    <property type="match status" value="1"/>
</dbReference>
<dbReference type="RefSeq" id="WP_025410033.1">
    <property type="nucleotide sequence ID" value="NZ_CP007128.1"/>
</dbReference>
<dbReference type="Proteomes" id="UP000019151">
    <property type="component" value="Chromosome"/>
</dbReference>
<dbReference type="HOGENOM" id="CLU_005912_8_1_0"/>
<dbReference type="AlphaFoldDB" id="W0RGG9"/>
<dbReference type="InterPro" id="IPR018422">
    <property type="entry name" value="Cation/H_exchanger_CPA1"/>
</dbReference>
<keyword evidence="5 10" id="KW-1133">Transmembrane helix</keyword>
<dbReference type="OrthoDB" id="9809206at2"/>
<evidence type="ECO:0000256" key="4">
    <source>
        <dbReference type="ARBA" id="ARBA00022692"/>
    </source>
</evidence>
<comment type="subcellular location">
    <subcellularLocation>
        <location evidence="1">Cell membrane</location>
        <topology evidence="1">Multi-pass membrane protein</topology>
    </subcellularLocation>
</comment>
<evidence type="ECO:0000256" key="3">
    <source>
        <dbReference type="ARBA" id="ARBA00022475"/>
    </source>
</evidence>
<dbReference type="STRING" id="861299.J421_0961"/>
<dbReference type="GO" id="GO:0015386">
    <property type="term" value="F:potassium:proton antiporter activity"/>
    <property type="evidence" value="ECO:0007669"/>
    <property type="project" value="TreeGrafter"/>
</dbReference>
<sequence>MSGEPHLGVTLVLLFVVATIVALVARRVRVPYTVALVIAGLGLGATHVIEAPPLTKELLFTLFLPGLLFEAAFHLEWREFWHDRVTLVALAVPGVVAAMAVIGVALVPTMRLLGVDGGTTAALGTHAVLLFAALISATDPVAVVALFRALAAPRRLTVVVEGESLLNDGTAIIFFTLALGALAGPVSLGGLALDFLYVVGVGVVVGGATGVAGAELIRRVDEPMLEIMVTTIVAYGSFIAADELRASGVIATVTAGMLGGSRVGRRGLSAPARVAVVTFWEYVAFALNSVVFLLIGLVVRVPALLASWRAIVAAYLVVTASRGIVTWALARLLPKRLELPSGWTPLLAWGGLRGALSMVLALAIPELVGARDTLVTITFGVVILSILLQGATIGPALRWLGVARESSHDSPYAVTRGALIAAHAALQELERTTGGGHDGDATAAEHHALAEEAIGHVRRAEGELAAALDRAPTRGVPHTRDDG</sequence>
<evidence type="ECO:0000256" key="1">
    <source>
        <dbReference type="ARBA" id="ARBA00004651"/>
    </source>
</evidence>
<dbReference type="KEGG" id="gba:J421_0961"/>
<evidence type="ECO:0000256" key="9">
    <source>
        <dbReference type="ARBA" id="ARBA00023201"/>
    </source>
</evidence>
<feature type="transmembrane region" description="Helical" evidence="10">
    <location>
        <begin position="127"/>
        <end position="150"/>
    </location>
</feature>
<feature type="transmembrane region" description="Helical" evidence="10">
    <location>
        <begin position="276"/>
        <end position="299"/>
    </location>
</feature>
<feature type="transmembrane region" description="Helical" evidence="10">
    <location>
        <begin position="6"/>
        <end position="25"/>
    </location>
</feature>
<proteinExistence type="predicted"/>
<feature type="transmembrane region" description="Helical" evidence="10">
    <location>
        <begin position="374"/>
        <end position="397"/>
    </location>
</feature>
<dbReference type="GO" id="GO:0005886">
    <property type="term" value="C:plasma membrane"/>
    <property type="evidence" value="ECO:0007669"/>
    <property type="project" value="UniProtKB-SubCell"/>
</dbReference>
<feature type="transmembrane region" description="Helical" evidence="10">
    <location>
        <begin position="171"/>
        <end position="189"/>
    </location>
</feature>
<dbReference type="EMBL" id="CP007128">
    <property type="protein sequence ID" value="AHG88498.1"/>
    <property type="molecule type" value="Genomic_DNA"/>
</dbReference>
<evidence type="ECO:0000313" key="13">
    <source>
        <dbReference type="Proteomes" id="UP000019151"/>
    </source>
</evidence>
<name>W0RGG9_9BACT</name>
<feature type="transmembrane region" description="Helical" evidence="10">
    <location>
        <begin position="32"/>
        <end position="52"/>
    </location>
</feature>
<keyword evidence="9" id="KW-0739">Sodium transport</keyword>
<feature type="transmembrane region" description="Helical" evidence="10">
    <location>
        <begin position="195"/>
        <end position="217"/>
    </location>
</feature>
<dbReference type="GO" id="GO:0015385">
    <property type="term" value="F:sodium:proton antiporter activity"/>
    <property type="evidence" value="ECO:0007669"/>
    <property type="project" value="InterPro"/>
</dbReference>
<keyword evidence="4 10" id="KW-0812">Transmembrane</keyword>
<evidence type="ECO:0000256" key="5">
    <source>
        <dbReference type="ARBA" id="ARBA00022989"/>
    </source>
</evidence>
<dbReference type="InParanoid" id="W0RGG9"/>
<feature type="transmembrane region" description="Helical" evidence="10">
    <location>
        <begin position="346"/>
        <end position="368"/>
    </location>
</feature>
<protein>
    <submittedName>
        <fullName evidence="12">Sodium/hydrogen exchanger</fullName>
    </submittedName>
</protein>
<dbReference type="GO" id="GO:0051453">
    <property type="term" value="P:regulation of intracellular pH"/>
    <property type="evidence" value="ECO:0007669"/>
    <property type="project" value="TreeGrafter"/>
</dbReference>
<keyword evidence="2" id="KW-0813">Transport</keyword>
<dbReference type="eggNOG" id="COG0025">
    <property type="taxonomic scope" value="Bacteria"/>
</dbReference>
<keyword evidence="7" id="KW-0406">Ion transport</keyword>
<evidence type="ECO:0000256" key="2">
    <source>
        <dbReference type="ARBA" id="ARBA00022448"/>
    </source>
</evidence>
<keyword evidence="13" id="KW-1185">Reference proteome</keyword>
<feature type="transmembrane region" description="Helical" evidence="10">
    <location>
        <begin position="58"/>
        <end position="75"/>
    </location>
</feature>
<evidence type="ECO:0000313" key="12">
    <source>
        <dbReference type="EMBL" id="AHG88498.1"/>
    </source>
</evidence>
<evidence type="ECO:0000256" key="7">
    <source>
        <dbReference type="ARBA" id="ARBA00023065"/>
    </source>
</evidence>
<dbReference type="GO" id="GO:0098719">
    <property type="term" value="P:sodium ion import across plasma membrane"/>
    <property type="evidence" value="ECO:0007669"/>
    <property type="project" value="TreeGrafter"/>
</dbReference>
<dbReference type="Gene3D" id="6.10.140.1330">
    <property type="match status" value="1"/>
</dbReference>
<evidence type="ECO:0000259" key="11">
    <source>
        <dbReference type="Pfam" id="PF00999"/>
    </source>
</evidence>
<gene>
    <name evidence="12" type="ORF">J421_0961</name>
</gene>
<accession>W0RGG9</accession>
<keyword evidence="6" id="KW-0915">Sodium</keyword>
<dbReference type="PANTHER" id="PTHR10110">
    <property type="entry name" value="SODIUM/HYDROGEN EXCHANGER"/>
    <property type="match status" value="1"/>
</dbReference>
<feature type="transmembrane region" description="Helical" evidence="10">
    <location>
        <begin position="311"/>
        <end position="334"/>
    </location>
</feature>
<feature type="transmembrane region" description="Helical" evidence="10">
    <location>
        <begin position="87"/>
        <end position="107"/>
    </location>
</feature>
<organism evidence="12 13">
    <name type="scientific">Gemmatirosa kalamazoonensis</name>
    <dbReference type="NCBI Taxonomy" id="861299"/>
    <lineage>
        <taxon>Bacteria</taxon>
        <taxon>Pseudomonadati</taxon>
        <taxon>Gemmatimonadota</taxon>
        <taxon>Gemmatimonadia</taxon>
        <taxon>Gemmatimonadales</taxon>
        <taxon>Gemmatimonadaceae</taxon>
        <taxon>Gemmatirosa</taxon>
    </lineage>
</organism>
<dbReference type="Pfam" id="PF00999">
    <property type="entry name" value="Na_H_Exchanger"/>
    <property type="match status" value="1"/>
</dbReference>
<dbReference type="InterPro" id="IPR006153">
    <property type="entry name" value="Cation/H_exchanger_TM"/>
</dbReference>
<evidence type="ECO:0000256" key="8">
    <source>
        <dbReference type="ARBA" id="ARBA00023136"/>
    </source>
</evidence>
<keyword evidence="8 10" id="KW-0472">Membrane</keyword>
<dbReference type="PATRIC" id="fig|861299.3.peg.976"/>
<reference evidence="12 13" key="1">
    <citation type="journal article" date="2014" name="Genome Announc.">
        <title>Genome Sequence and Methylome of Soil Bacterium Gemmatirosa kalamazoonensis KBS708T, a Member of the Rarely Cultivated Gemmatimonadetes Phylum.</title>
        <authorList>
            <person name="Debruyn J.M."/>
            <person name="Radosevich M."/>
            <person name="Wommack K.E."/>
            <person name="Polson S.W."/>
            <person name="Hauser L.J."/>
            <person name="Fawaz M.N."/>
            <person name="Korlach J."/>
            <person name="Tsai Y.C."/>
        </authorList>
    </citation>
    <scope>NUCLEOTIDE SEQUENCE [LARGE SCALE GENOMIC DNA]</scope>
    <source>
        <strain evidence="12 13">KBS708</strain>
    </source>
</reference>
<evidence type="ECO:0000256" key="10">
    <source>
        <dbReference type="SAM" id="Phobius"/>
    </source>
</evidence>